<keyword evidence="1" id="KW-1133">Transmembrane helix</keyword>
<organism evidence="2 3">
    <name type="scientific">Prevotella communis</name>
    <dbReference type="NCBI Taxonomy" id="2913614"/>
    <lineage>
        <taxon>Bacteria</taxon>
        <taxon>Pseudomonadati</taxon>
        <taxon>Bacteroidota</taxon>
        <taxon>Bacteroidia</taxon>
        <taxon>Bacteroidales</taxon>
        <taxon>Prevotellaceae</taxon>
        <taxon>Prevotella</taxon>
    </lineage>
</organism>
<evidence type="ECO:0000256" key="1">
    <source>
        <dbReference type="SAM" id="Phobius"/>
    </source>
</evidence>
<reference evidence="3" key="1">
    <citation type="submission" date="2016-10" db="EMBL/GenBank/DDBJ databases">
        <authorList>
            <person name="Varghese N."/>
            <person name="Submissions S."/>
        </authorList>
    </citation>
    <scope>NUCLEOTIDE SEQUENCE [LARGE SCALE GENOMIC DNA]</scope>
    <source>
        <strain evidence="3">BP1-148</strain>
    </source>
</reference>
<keyword evidence="3" id="KW-1185">Reference proteome</keyword>
<keyword evidence="1" id="KW-0472">Membrane</keyword>
<evidence type="ECO:0000313" key="3">
    <source>
        <dbReference type="Proteomes" id="UP000198779"/>
    </source>
</evidence>
<protein>
    <submittedName>
        <fullName evidence="2">Uncharacterized protein</fullName>
    </submittedName>
</protein>
<feature type="transmembrane region" description="Helical" evidence="1">
    <location>
        <begin position="7"/>
        <end position="26"/>
    </location>
</feature>
<dbReference type="AlphaFoldDB" id="A0A1G7VLL3"/>
<keyword evidence="1" id="KW-0812">Transmembrane</keyword>
<dbReference type="Proteomes" id="UP000198779">
    <property type="component" value="Unassembled WGS sequence"/>
</dbReference>
<accession>A0A1G7VLL3</accession>
<sequence length="30" mass="3472">MKKARTKILAFVVGVMLLFYFFSIFLPSCT</sequence>
<gene>
    <name evidence="2" type="ORF">SAMN04487901_10633</name>
</gene>
<dbReference type="EMBL" id="FNCQ01000006">
    <property type="protein sequence ID" value="SDG60716.1"/>
    <property type="molecule type" value="Genomic_DNA"/>
</dbReference>
<evidence type="ECO:0000313" key="2">
    <source>
        <dbReference type="EMBL" id="SDG60716.1"/>
    </source>
</evidence>
<name>A0A1G7VLL3_9BACT</name>
<proteinExistence type="predicted"/>